<comment type="caution">
    <text evidence="2">The sequence shown here is derived from an EMBL/GenBank/DDBJ whole genome shotgun (WGS) entry which is preliminary data.</text>
</comment>
<feature type="compositionally biased region" description="Low complexity" evidence="1">
    <location>
        <begin position="232"/>
        <end position="243"/>
    </location>
</feature>
<dbReference type="Proteomes" id="UP001489004">
    <property type="component" value="Unassembled WGS sequence"/>
</dbReference>
<dbReference type="EMBL" id="JALJOR010000015">
    <property type="protein sequence ID" value="KAK9805613.1"/>
    <property type="molecule type" value="Genomic_DNA"/>
</dbReference>
<dbReference type="AlphaFoldDB" id="A0AAW1PC25"/>
<gene>
    <name evidence="2" type="ORF">WJX72_007837</name>
</gene>
<feature type="region of interest" description="Disordered" evidence="1">
    <location>
        <begin position="128"/>
        <end position="155"/>
    </location>
</feature>
<feature type="region of interest" description="Disordered" evidence="1">
    <location>
        <begin position="94"/>
        <end position="113"/>
    </location>
</feature>
<feature type="compositionally biased region" description="Low complexity" evidence="1">
    <location>
        <begin position="567"/>
        <end position="579"/>
    </location>
</feature>
<feature type="region of interest" description="Disordered" evidence="1">
    <location>
        <begin position="543"/>
        <end position="719"/>
    </location>
</feature>
<feature type="compositionally biased region" description="Low complexity" evidence="1">
    <location>
        <begin position="318"/>
        <end position="341"/>
    </location>
</feature>
<evidence type="ECO:0000313" key="3">
    <source>
        <dbReference type="Proteomes" id="UP001489004"/>
    </source>
</evidence>
<evidence type="ECO:0000256" key="1">
    <source>
        <dbReference type="SAM" id="MobiDB-lite"/>
    </source>
</evidence>
<feature type="region of interest" description="Disordered" evidence="1">
    <location>
        <begin position="222"/>
        <end position="459"/>
    </location>
</feature>
<proteinExistence type="predicted"/>
<reference evidence="2 3" key="1">
    <citation type="journal article" date="2024" name="Nat. Commun.">
        <title>Phylogenomics reveals the evolutionary origins of lichenization in chlorophyte algae.</title>
        <authorList>
            <person name="Puginier C."/>
            <person name="Libourel C."/>
            <person name="Otte J."/>
            <person name="Skaloud P."/>
            <person name="Haon M."/>
            <person name="Grisel S."/>
            <person name="Petersen M."/>
            <person name="Berrin J.G."/>
            <person name="Delaux P.M."/>
            <person name="Dal Grande F."/>
            <person name="Keller J."/>
        </authorList>
    </citation>
    <scope>NUCLEOTIDE SEQUENCE [LARGE SCALE GENOMIC DNA]</scope>
    <source>
        <strain evidence="2 3">SAG 2043</strain>
    </source>
</reference>
<name>A0AAW1PC25_9CHLO</name>
<accession>A0AAW1PC25</accession>
<organism evidence="2 3">
    <name type="scientific">[Myrmecia] bisecta</name>
    <dbReference type="NCBI Taxonomy" id="41462"/>
    <lineage>
        <taxon>Eukaryota</taxon>
        <taxon>Viridiplantae</taxon>
        <taxon>Chlorophyta</taxon>
        <taxon>core chlorophytes</taxon>
        <taxon>Trebouxiophyceae</taxon>
        <taxon>Trebouxiales</taxon>
        <taxon>Trebouxiaceae</taxon>
        <taxon>Myrmecia</taxon>
    </lineage>
</organism>
<feature type="compositionally biased region" description="Basic and acidic residues" evidence="1">
    <location>
        <begin position="444"/>
        <end position="456"/>
    </location>
</feature>
<evidence type="ECO:0000313" key="2">
    <source>
        <dbReference type="EMBL" id="KAK9805613.1"/>
    </source>
</evidence>
<protein>
    <submittedName>
        <fullName evidence="2">Uncharacterized protein</fullName>
    </submittedName>
</protein>
<sequence>MTSQGDVSAPANPLTSSPPRPQIRQAASPAAHPRPAPTPLQPNGKWTGKELAVEVQGPGSGLLAWEYHLPSHGCTGSNRLRSLLKVAELLHIPPPSPAPSAAPHAARGAQGGNQRVELPDAATVDPACQEAAQQHAPGGSVTKQPRRVMKAEEAGPLGQRKQLELREWLEANDEWTGEEKAWFCQRQTGQKEWEYELPSHGRTGSTRLRSLREVAQLLNITPFSRAPSRSPQAARGAQAAAEGGHQKAPKESRKRKRSIRDAPEPVELDDALGSLSAAATQPPAAAGTAANTGQPSGSRPASSGPSTAAAADQPGSTQGPANTTAAPAAAPPAADGAQAAAEGSNQEEPYEDPMMLATLRRTADPLPVWQRGIPVQQNTCEKAPKESRKRKRSIRDAPEPVELDDALGSLPAAAYKSGRRPPAAREHAPAVGGPSRKRSRHTRKCAEAKVGRKERPAAVAPRALKELHTNEAYVPGRNTDNSNPKYICQSCPKPDLGLPYTPLVDSSELVRHLLAGERNGHFGNKPADRHFLGDIARAGEEKKAAEAKKAANGKKAKPGTQRGAGQGADEAGQEASAAGLGPAMPAKQARGTPGSQPNIASPRPRAAGAKRSSGAGTLGEPCGATSGAPPAATPAKRPALAPASARTPASGKRPASGGPSSAPAAHAPGSGQGPISASGGPSSAPAAHPPGSGHCSISASGGPSSAPSAHPPGSGQRPIKFTTWASVLKALKAADDLGTDAMVALPVGPLRSLLEAVVELELAP</sequence>
<feature type="compositionally biased region" description="Low complexity" evidence="1">
    <location>
        <begin position="271"/>
        <end position="311"/>
    </location>
</feature>
<keyword evidence="3" id="KW-1185">Reference proteome</keyword>
<feature type="compositionally biased region" description="Low complexity" evidence="1">
    <location>
        <begin position="600"/>
        <end position="715"/>
    </location>
</feature>
<feature type="region of interest" description="Disordered" evidence="1">
    <location>
        <begin position="1"/>
        <end position="45"/>
    </location>
</feature>
<feature type="compositionally biased region" description="Polar residues" evidence="1">
    <location>
        <begin position="222"/>
        <end position="231"/>
    </location>
</feature>